<dbReference type="RefSeq" id="WP_196099785.1">
    <property type="nucleotide sequence ID" value="NZ_CP064939.1"/>
</dbReference>
<dbReference type="Proteomes" id="UP000594759">
    <property type="component" value="Chromosome"/>
</dbReference>
<dbReference type="AlphaFoldDB" id="A0A7S9L1C9"/>
<protein>
    <recommendedName>
        <fullName evidence="3">ParB/Sulfiredoxin domain-containing protein</fullName>
    </recommendedName>
</protein>
<evidence type="ECO:0000313" key="1">
    <source>
        <dbReference type="EMBL" id="QPH40331.1"/>
    </source>
</evidence>
<name>A0A7S9L1C9_9SPHI</name>
<accession>A0A7S9L1C9</accession>
<proteinExistence type="predicted"/>
<keyword evidence="2" id="KW-1185">Reference proteome</keyword>
<reference evidence="1 2" key="1">
    <citation type="submission" date="2020-11" db="EMBL/GenBank/DDBJ databases">
        <title>Pedobacter endophytica, an endophytic bacteria isolated form Carex pumila.</title>
        <authorList>
            <person name="Peng Y."/>
            <person name="Jiang L."/>
            <person name="Lee J."/>
        </authorList>
    </citation>
    <scope>NUCLEOTIDE SEQUENCE [LARGE SCALE GENOMIC DNA]</scope>
    <source>
        <strain evidence="1 2">JBR3-12</strain>
    </source>
</reference>
<dbReference type="EMBL" id="CP064939">
    <property type="protein sequence ID" value="QPH40331.1"/>
    <property type="molecule type" value="Genomic_DNA"/>
</dbReference>
<organism evidence="1 2">
    <name type="scientific">Pedobacter endophyticus</name>
    <dbReference type="NCBI Taxonomy" id="2789740"/>
    <lineage>
        <taxon>Bacteria</taxon>
        <taxon>Pseudomonadati</taxon>
        <taxon>Bacteroidota</taxon>
        <taxon>Sphingobacteriia</taxon>
        <taxon>Sphingobacteriales</taxon>
        <taxon>Sphingobacteriaceae</taxon>
        <taxon>Pedobacter</taxon>
    </lineage>
</organism>
<gene>
    <name evidence="1" type="ORF">IZT61_03360</name>
</gene>
<sequence>MGKLTAIEIHEILNKHNVELAPTQAKLSIPIINRIYKKMVLGIDFNKIKVCGKLIIDGHHRYVSSIIANIEIGKTKTRKNKATIMYKWSEVKFVTTDWDRASKIKRINLMDAKYNDIPLEKIVEMTK</sequence>
<evidence type="ECO:0000313" key="2">
    <source>
        <dbReference type="Proteomes" id="UP000594759"/>
    </source>
</evidence>
<evidence type="ECO:0008006" key="3">
    <source>
        <dbReference type="Google" id="ProtNLM"/>
    </source>
</evidence>
<dbReference type="KEGG" id="pex:IZT61_03360"/>